<gene>
    <name evidence="1" type="ORF">DFH07DRAFT_521920</name>
</gene>
<evidence type="ECO:0000313" key="1">
    <source>
        <dbReference type="EMBL" id="KAJ7752460.1"/>
    </source>
</evidence>
<organism evidence="1 2">
    <name type="scientific">Mycena maculata</name>
    <dbReference type="NCBI Taxonomy" id="230809"/>
    <lineage>
        <taxon>Eukaryota</taxon>
        <taxon>Fungi</taxon>
        <taxon>Dikarya</taxon>
        <taxon>Basidiomycota</taxon>
        <taxon>Agaricomycotina</taxon>
        <taxon>Agaricomycetes</taxon>
        <taxon>Agaricomycetidae</taxon>
        <taxon>Agaricales</taxon>
        <taxon>Marasmiineae</taxon>
        <taxon>Mycenaceae</taxon>
        <taxon>Mycena</taxon>
    </lineage>
</organism>
<proteinExistence type="predicted"/>
<dbReference type="Proteomes" id="UP001215280">
    <property type="component" value="Unassembled WGS sequence"/>
</dbReference>
<dbReference type="EMBL" id="JARJLG010000074">
    <property type="protein sequence ID" value="KAJ7752460.1"/>
    <property type="molecule type" value="Genomic_DNA"/>
</dbReference>
<dbReference type="AlphaFoldDB" id="A0AAD7J0H4"/>
<protein>
    <submittedName>
        <fullName evidence="1">Uncharacterized protein</fullName>
    </submittedName>
</protein>
<sequence length="550" mass="59993">MTTDIQALLKVSNPSATEEIVESEAVAALILSAINDEKPGVSLNRIYSVLCQSRSESHLDPLSILPHLLPCPQPAAKSLIALTGECGSPKEVVIAVQESLERVNLSLETDGDETEDDGTSESPSNQLLSLISLYNSAIPRLKLRKKSPSETIRPLLSQLESTIQLASSRLSRDQGREIISDLARLSLNVVSWAQCLNIEDAAVCREIATSLLDTAVSACSHCIQSSLAQRSFEALYPRLTIKSTVLPGWEGGDKAIHDALAVYQTFGVTLDFDSLPPPPSATYLILLSHSKYLPSDIGHLLSFILPVLVVSIQANYALDEALSLLLHISHSSHFPPGRQMSLDISGCLCALLPSLASAHPDGDVRHQAFRILSRVLALTPPELRLEILRDLTTDTAFPQMRVAAVGLVKEAALEFLSHDGPSVFASPIFLQVLGPILLRPDPIDLFHPPDLSLHDIEDSSEPARLVECLSLYYVLLLRDTSNRTGIHDQDQLWNIEKTLLAPLRATLSRWMEDPTLSNEHVHAIMPLVSLKTSLERVDSAVANLRAEAKV</sequence>
<dbReference type="InterPro" id="IPR013877">
    <property type="entry name" value="YAP-bd/ALF4/Glomulin"/>
</dbReference>
<comment type="caution">
    <text evidence="1">The sequence shown here is derived from an EMBL/GenBank/DDBJ whole genome shotgun (WGS) entry which is preliminary data.</text>
</comment>
<dbReference type="GO" id="GO:0005737">
    <property type="term" value="C:cytoplasm"/>
    <property type="evidence" value="ECO:0007669"/>
    <property type="project" value="TreeGrafter"/>
</dbReference>
<evidence type="ECO:0000313" key="2">
    <source>
        <dbReference type="Proteomes" id="UP001215280"/>
    </source>
</evidence>
<accession>A0AAD7J0H4</accession>
<keyword evidence="2" id="KW-1185">Reference proteome</keyword>
<reference evidence="1" key="1">
    <citation type="submission" date="2023-03" db="EMBL/GenBank/DDBJ databases">
        <title>Massive genome expansion in bonnet fungi (Mycena s.s.) driven by repeated elements and novel gene families across ecological guilds.</title>
        <authorList>
            <consortium name="Lawrence Berkeley National Laboratory"/>
            <person name="Harder C.B."/>
            <person name="Miyauchi S."/>
            <person name="Viragh M."/>
            <person name="Kuo A."/>
            <person name="Thoen E."/>
            <person name="Andreopoulos B."/>
            <person name="Lu D."/>
            <person name="Skrede I."/>
            <person name="Drula E."/>
            <person name="Henrissat B."/>
            <person name="Morin E."/>
            <person name="Kohler A."/>
            <person name="Barry K."/>
            <person name="LaButti K."/>
            <person name="Morin E."/>
            <person name="Salamov A."/>
            <person name="Lipzen A."/>
            <person name="Mereny Z."/>
            <person name="Hegedus B."/>
            <person name="Baldrian P."/>
            <person name="Stursova M."/>
            <person name="Weitz H."/>
            <person name="Taylor A."/>
            <person name="Grigoriev I.V."/>
            <person name="Nagy L.G."/>
            <person name="Martin F."/>
            <person name="Kauserud H."/>
        </authorList>
    </citation>
    <scope>NUCLEOTIDE SEQUENCE</scope>
    <source>
        <strain evidence="1">CBHHK188m</strain>
    </source>
</reference>
<dbReference type="GO" id="GO:0055105">
    <property type="term" value="F:ubiquitin-protein transferase inhibitor activity"/>
    <property type="evidence" value="ECO:0007669"/>
    <property type="project" value="TreeGrafter"/>
</dbReference>
<dbReference type="PANTHER" id="PTHR15430">
    <property type="entry name" value="GLOMULIN"/>
    <property type="match status" value="1"/>
</dbReference>
<name>A0AAD7J0H4_9AGAR</name>
<dbReference type="InterPro" id="IPR019516">
    <property type="entry name" value="Glomulin/ALF4"/>
</dbReference>
<dbReference type="Pfam" id="PF08568">
    <property type="entry name" value="Kinetochor_Ybp2"/>
    <property type="match status" value="1"/>
</dbReference>
<dbReference type="PANTHER" id="PTHR15430:SF1">
    <property type="entry name" value="GLOMULIN"/>
    <property type="match status" value="1"/>
</dbReference>